<sequence>MEHLDCAESGPDGCREAFYQPGSDAFHVRAPRHRLRLTPISHWSEAFLTSKRRGAVLATDRTYRRQYPPLASNCLLSHDPPLPPSTVILPAPRLSD</sequence>
<evidence type="ECO:0000313" key="1">
    <source>
        <dbReference type="EMBL" id="CEH18585.1"/>
    </source>
</evidence>
<keyword evidence="2" id="KW-1185">Reference proteome</keyword>
<evidence type="ECO:0000313" key="2">
    <source>
        <dbReference type="Proteomes" id="UP000054845"/>
    </source>
</evidence>
<name>A0A0P1BP16_9BASI</name>
<reference evidence="1 2" key="1">
    <citation type="submission" date="2014-09" db="EMBL/GenBank/DDBJ databases">
        <authorList>
            <person name="Magalhaes I.L.F."/>
            <person name="Oliveira U."/>
            <person name="Santos F.R."/>
            <person name="Vidigal T.H.D.A."/>
            <person name="Brescovit A.D."/>
            <person name="Santos A.J."/>
        </authorList>
    </citation>
    <scope>NUCLEOTIDE SEQUENCE [LARGE SCALE GENOMIC DNA]</scope>
</reference>
<dbReference type="AlphaFoldDB" id="A0A0P1BP16"/>
<dbReference type="EMBL" id="CCYA01000275">
    <property type="protein sequence ID" value="CEH18585.1"/>
    <property type="molecule type" value="Genomic_DNA"/>
</dbReference>
<protein>
    <submittedName>
        <fullName evidence="1">Uncharacterized protein</fullName>
    </submittedName>
</protein>
<dbReference type="Proteomes" id="UP000054845">
    <property type="component" value="Unassembled WGS sequence"/>
</dbReference>
<accession>A0A0P1BP16</accession>
<organism evidence="1 2">
    <name type="scientific">Ceraceosorus bombacis</name>
    <dbReference type="NCBI Taxonomy" id="401625"/>
    <lineage>
        <taxon>Eukaryota</taxon>
        <taxon>Fungi</taxon>
        <taxon>Dikarya</taxon>
        <taxon>Basidiomycota</taxon>
        <taxon>Ustilaginomycotina</taxon>
        <taxon>Exobasidiomycetes</taxon>
        <taxon>Ceraceosorales</taxon>
        <taxon>Ceraceosoraceae</taxon>
        <taxon>Ceraceosorus</taxon>
    </lineage>
</organism>
<proteinExistence type="predicted"/>